<evidence type="ECO:0008006" key="4">
    <source>
        <dbReference type="Google" id="ProtNLM"/>
    </source>
</evidence>
<sequence length="120" mass="12533">MHFSVVAALFMYAAAMVSARPLPSRLNGEELWGRADSSSSACDGQAMKTCAIALVPSVATCGLAAAQGELDVINDVACIGAAVELGMDFPPACTACAEKFGDKTKSLEQKITTEFSKFHL</sequence>
<keyword evidence="1" id="KW-0732">Signal</keyword>
<dbReference type="Proteomes" id="UP001163798">
    <property type="component" value="Unassembled WGS sequence"/>
</dbReference>
<comment type="caution">
    <text evidence="2">The sequence shown here is derived from an EMBL/GenBank/DDBJ whole genome shotgun (WGS) entry which is preliminary data.</text>
</comment>
<evidence type="ECO:0000313" key="2">
    <source>
        <dbReference type="EMBL" id="KAJ3788468.1"/>
    </source>
</evidence>
<gene>
    <name evidence="2" type="ORF">GGU10DRAFT_384910</name>
</gene>
<evidence type="ECO:0000256" key="1">
    <source>
        <dbReference type="SAM" id="SignalP"/>
    </source>
</evidence>
<reference evidence="2" key="1">
    <citation type="submission" date="2022-08" db="EMBL/GenBank/DDBJ databases">
        <authorList>
            <consortium name="DOE Joint Genome Institute"/>
            <person name="Min B."/>
            <person name="Riley R."/>
            <person name="Sierra-Patev S."/>
            <person name="Naranjo-Ortiz M."/>
            <person name="Looney B."/>
            <person name="Konkel Z."/>
            <person name="Slot J.C."/>
            <person name="Sakamoto Y."/>
            <person name="Steenwyk J.L."/>
            <person name="Rokas A."/>
            <person name="Carro J."/>
            <person name="Camarero S."/>
            <person name="Ferreira P."/>
            <person name="Molpeceres G."/>
            <person name="Ruiz-Duenas F.J."/>
            <person name="Serrano A."/>
            <person name="Henrissat B."/>
            <person name="Drula E."/>
            <person name="Hughes K.W."/>
            <person name="Mata J.L."/>
            <person name="Ishikawa N.K."/>
            <person name="Vargas-Isla R."/>
            <person name="Ushijima S."/>
            <person name="Smith C.A."/>
            <person name="Ahrendt S."/>
            <person name="Andreopoulos W."/>
            <person name="He G."/>
            <person name="Labutti K."/>
            <person name="Lipzen A."/>
            <person name="Ng V."/>
            <person name="Sandor L."/>
            <person name="Barry K."/>
            <person name="Martinez A.T."/>
            <person name="Xiao Y."/>
            <person name="Gibbons J.G."/>
            <person name="Terashima K."/>
            <person name="Hibbett D.S."/>
            <person name="Grigoriev I.V."/>
        </authorList>
    </citation>
    <scope>NUCLEOTIDE SEQUENCE</scope>
    <source>
        <strain evidence="2">TFB10291</strain>
    </source>
</reference>
<dbReference type="Gene3D" id="1.10.1740.120">
    <property type="match status" value="1"/>
</dbReference>
<accession>A0AA38L0L7</accession>
<keyword evidence="3" id="KW-1185">Reference proteome</keyword>
<feature type="chain" id="PRO_5041358874" description="Fungal calcium binding protein domain-containing protein" evidence="1">
    <location>
        <begin position="20"/>
        <end position="120"/>
    </location>
</feature>
<dbReference type="EMBL" id="MU793274">
    <property type="protein sequence ID" value="KAJ3788468.1"/>
    <property type="molecule type" value="Genomic_DNA"/>
</dbReference>
<proteinExistence type="predicted"/>
<evidence type="ECO:0000313" key="3">
    <source>
        <dbReference type="Proteomes" id="UP001163798"/>
    </source>
</evidence>
<name>A0AA38L0L7_9AGAR</name>
<dbReference type="AlphaFoldDB" id="A0AA38L0L7"/>
<organism evidence="2 3">
    <name type="scientific">Lentinula aff. detonsa</name>
    <dbReference type="NCBI Taxonomy" id="2804958"/>
    <lineage>
        <taxon>Eukaryota</taxon>
        <taxon>Fungi</taxon>
        <taxon>Dikarya</taxon>
        <taxon>Basidiomycota</taxon>
        <taxon>Agaricomycotina</taxon>
        <taxon>Agaricomycetes</taxon>
        <taxon>Agaricomycetidae</taxon>
        <taxon>Agaricales</taxon>
        <taxon>Marasmiineae</taxon>
        <taxon>Omphalotaceae</taxon>
        <taxon>Lentinula</taxon>
    </lineage>
</organism>
<feature type="signal peptide" evidence="1">
    <location>
        <begin position="1"/>
        <end position="19"/>
    </location>
</feature>
<protein>
    <recommendedName>
        <fullName evidence="4">Fungal calcium binding protein domain-containing protein</fullName>
    </recommendedName>
</protein>